<dbReference type="EMBL" id="WHJG01000001">
    <property type="protein sequence ID" value="NHZ77783.1"/>
    <property type="molecule type" value="Genomic_DNA"/>
</dbReference>
<keyword evidence="3" id="KW-1185">Reference proteome</keyword>
<protein>
    <recommendedName>
        <fullName evidence="1">DUF6630 domain-containing protein</fullName>
    </recommendedName>
</protein>
<feature type="domain" description="DUF6630" evidence="1">
    <location>
        <begin position="32"/>
        <end position="145"/>
    </location>
</feature>
<dbReference type="InterPro" id="IPR046582">
    <property type="entry name" value="DUF6630"/>
</dbReference>
<reference evidence="2 3" key="1">
    <citation type="submission" date="2019-10" db="EMBL/GenBank/DDBJ databases">
        <title>Taxonomy of Antarctic Massilia spp.: description of Massilia rubra sp. nov., Massilia aquatica sp. nov., Massilia mucilaginosa sp. nov., Massilia frigida sp. nov. isolated from streams, lakes and regoliths.</title>
        <authorList>
            <person name="Holochova P."/>
            <person name="Sedlacek I."/>
            <person name="Kralova S."/>
            <person name="Maslanova I."/>
            <person name="Busse H.-J."/>
            <person name="Stankova E."/>
            <person name="Vrbovska V."/>
            <person name="Kovarovic V."/>
            <person name="Bartak M."/>
            <person name="Svec P."/>
            <person name="Pantucek R."/>
        </authorList>
    </citation>
    <scope>NUCLEOTIDE SEQUENCE [LARGE SCALE GENOMIC DNA]</scope>
    <source>
        <strain evidence="2 3">CCM 8695</strain>
    </source>
</reference>
<comment type="caution">
    <text evidence="2">The sequence shown here is derived from an EMBL/GenBank/DDBJ whole genome shotgun (WGS) entry which is preliminary data.</text>
</comment>
<organism evidence="2 3">
    <name type="scientific">Massilia frigida</name>
    <dbReference type="NCBI Taxonomy" id="2609281"/>
    <lineage>
        <taxon>Bacteria</taxon>
        <taxon>Pseudomonadati</taxon>
        <taxon>Pseudomonadota</taxon>
        <taxon>Betaproteobacteria</taxon>
        <taxon>Burkholderiales</taxon>
        <taxon>Oxalobacteraceae</taxon>
        <taxon>Telluria group</taxon>
        <taxon>Massilia</taxon>
    </lineage>
</organism>
<dbReference type="Proteomes" id="UP000621455">
    <property type="component" value="Unassembled WGS sequence"/>
</dbReference>
<dbReference type="Pfam" id="PF20335">
    <property type="entry name" value="DUF6630"/>
    <property type="match status" value="1"/>
</dbReference>
<name>A0ABX0N6U1_9BURK</name>
<sequence length="504" mass="57564">MSKTKKLDVEILRSVLFSEPGGGVNTQLDGADKKDDALYRLFEAAENNGTIGAIDWRAGPDETTSEIDRMLSDLGIHDFDWTFIDHLADMDQGEVLRNNNFLCHTRDQLKSIGLNLAYFNRFDDACRFSILSDENFLKIDNMFKKNHISISNDFEPDAYYSLGKLHLKKTGFSQSGMSPDAAILEHEQKERKIKSLRKLLNDEAAMAPGEEKHSLAPAYARFSVPEKLGEDNNAWAISSAISLYATWTARRASQRIIDGETACLPFIVDSWRLDLLHRGFLEQSYLQALTEFPRVEDLTGNVSLFDACIYWRLTIAAAGFYYFGYEEEWKSCAAYYTMFERRNVMTNSYEEDFERMQWALIRFLAKDCATHEDLNELSKIEPFGSLFGAWADDDYFTEALDGLCDWHLNQCHAAIRGDSKIHAPGYDFLPVWILSIARKREKEIGRLCLPHNDLMRITEKYLSIPSGAPVGQLVTDLNALYAREFGGQTDFHKAWDTYLSHARP</sequence>
<proteinExistence type="predicted"/>
<dbReference type="RefSeq" id="WP_167084031.1">
    <property type="nucleotide sequence ID" value="NZ_WHJG01000001.1"/>
</dbReference>
<evidence type="ECO:0000313" key="2">
    <source>
        <dbReference type="EMBL" id="NHZ77783.1"/>
    </source>
</evidence>
<accession>A0ABX0N6U1</accession>
<gene>
    <name evidence="2" type="ORF">F2P44_00480</name>
</gene>
<evidence type="ECO:0000313" key="3">
    <source>
        <dbReference type="Proteomes" id="UP000621455"/>
    </source>
</evidence>
<evidence type="ECO:0000259" key="1">
    <source>
        <dbReference type="Pfam" id="PF20335"/>
    </source>
</evidence>